<keyword evidence="1" id="KW-0732">Signal</keyword>
<dbReference type="InterPro" id="IPR019619">
    <property type="entry name" value="DUF2490"/>
</dbReference>
<name>A0A6I6JYI1_9BACT</name>
<evidence type="ECO:0000256" key="1">
    <source>
        <dbReference type="ARBA" id="ARBA00022729"/>
    </source>
</evidence>
<organism evidence="2 3">
    <name type="scientific">Maribellus comscasis</name>
    <dbReference type="NCBI Taxonomy" id="2681766"/>
    <lineage>
        <taxon>Bacteria</taxon>
        <taxon>Pseudomonadati</taxon>
        <taxon>Bacteroidota</taxon>
        <taxon>Bacteroidia</taxon>
        <taxon>Marinilabiliales</taxon>
        <taxon>Prolixibacteraceae</taxon>
        <taxon>Maribellus</taxon>
    </lineage>
</organism>
<dbReference type="RefSeq" id="WP_158869365.1">
    <property type="nucleotide sequence ID" value="NZ_CP046401.1"/>
</dbReference>
<dbReference type="SUPFAM" id="SSF56935">
    <property type="entry name" value="Porins"/>
    <property type="match status" value="1"/>
</dbReference>
<dbReference type="KEGG" id="mcos:GM418_21955"/>
<keyword evidence="3" id="KW-1185">Reference proteome</keyword>
<evidence type="ECO:0000313" key="2">
    <source>
        <dbReference type="EMBL" id="QGY46228.1"/>
    </source>
</evidence>
<proteinExistence type="predicted"/>
<sequence length="209" mass="25218">MKRVFITILMVAFVANVFAQRTWFEFEISKDLTKKLELSFAPEIRFKEKFELNEYLFQPGLEYKFSDYFSLGGKYRLGNNLKNNGDSQWYGRFAFDAKTNYEWEKLETQLRLRYTNSDDFSDDDNNKTNYLRVRLKMEYALKKLALKPYAAYEIYRDMDDSEFDKGRWEAGLEYKINKHHRIGTYFRINDYFSDKESVKILGFTYKLTL</sequence>
<reference evidence="2 3" key="1">
    <citation type="submission" date="2019-11" db="EMBL/GenBank/DDBJ databases">
        <authorList>
            <person name="Zheng R.K."/>
            <person name="Sun C.M."/>
        </authorList>
    </citation>
    <scope>NUCLEOTIDE SEQUENCE [LARGE SCALE GENOMIC DNA]</scope>
    <source>
        <strain evidence="2 3">WC007</strain>
    </source>
</reference>
<dbReference type="EMBL" id="CP046401">
    <property type="protein sequence ID" value="QGY46228.1"/>
    <property type="molecule type" value="Genomic_DNA"/>
</dbReference>
<dbReference type="AlphaFoldDB" id="A0A6I6JYI1"/>
<evidence type="ECO:0000313" key="3">
    <source>
        <dbReference type="Proteomes" id="UP000428260"/>
    </source>
</evidence>
<accession>A0A6I6JYI1</accession>
<dbReference type="Proteomes" id="UP000428260">
    <property type="component" value="Chromosome"/>
</dbReference>
<gene>
    <name evidence="2" type="ORF">GM418_21955</name>
</gene>
<dbReference type="Gene3D" id="2.40.160.40">
    <property type="entry name" value="monomeric porin ompg"/>
    <property type="match status" value="1"/>
</dbReference>
<dbReference type="Pfam" id="PF10677">
    <property type="entry name" value="DUF2490"/>
    <property type="match status" value="1"/>
</dbReference>
<dbReference type="InterPro" id="IPR053713">
    <property type="entry name" value="Bact_OM_Channel_sf"/>
</dbReference>
<protein>
    <submittedName>
        <fullName evidence="2">DUF2490 domain-containing protein</fullName>
    </submittedName>
</protein>